<reference evidence="3" key="1">
    <citation type="submission" date="2013-03" db="EMBL/GenBank/DDBJ databases">
        <title>The Genome Sequence of Anopheles minimus MINIMUS1.</title>
        <authorList>
            <consortium name="The Broad Institute Genomics Platform"/>
            <person name="Neafsey D.E."/>
            <person name="Walton C."/>
            <person name="Walker B."/>
            <person name="Young S.K."/>
            <person name="Zeng Q."/>
            <person name="Gargeya S."/>
            <person name="Fitzgerald M."/>
            <person name="Haas B."/>
            <person name="Abouelleil A."/>
            <person name="Allen A.W."/>
            <person name="Alvarado L."/>
            <person name="Arachchi H.M."/>
            <person name="Berlin A.M."/>
            <person name="Chapman S.B."/>
            <person name="Gainer-Dewar J."/>
            <person name="Goldberg J."/>
            <person name="Griggs A."/>
            <person name="Gujja S."/>
            <person name="Hansen M."/>
            <person name="Howarth C."/>
            <person name="Imamovic A."/>
            <person name="Ireland A."/>
            <person name="Larimer J."/>
            <person name="McCowan C."/>
            <person name="Murphy C."/>
            <person name="Pearson M."/>
            <person name="Poon T.W."/>
            <person name="Priest M."/>
            <person name="Roberts A."/>
            <person name="Saif S."/>
            <person name="Shea T."/>
            <person name="Sisk P."/>
            <person name="Sykes S."/>
            <person name="Wortman J."/>
            <person name="Nusbaum C."/>
            <person name="Birren B."/>
        </authorList>
    </citation>
    <scope>NUCLEOTIDE SEQUENCE [LARGE SCALE GENOMIC DNA]</scope>
    <source>
        <strain evidence="3">MINIMUS1</strain>
    </source>
</reference>
<protein>
    <submittedName>
        <fullName evidence="2">Uncharacterized protein</fullName>
    </submittedName>
</protein>
<evidence type="ECO:0000256" key="1">
    <source>
        <dbReference type="SAM" id="MobiDB-lite"/>
    </source>
</evidence>
<dbReference type="AlphaFoldDB" id="A0A182WPN8"/>
<name>A0A182WPN8_9DIPT</name>
<evidence type="ECO:0000313" key="3">
    <source>
        <dbReference type="Proteomes" id="UP000075920"/>
    </source>
</evidence>
<accession>A0A182WPN8</accession>
<dbReference type="STRING" id="112268.A0A182WPN8"/>
<keyword evidence="3" id="KW-1185">Reference proteome</keyword>
<dbReference type="Proteomes" id="UP000075920">
    <property type="component" value="Unassembled WGS sequence"/>
</dbReference>
<feature type="region of interest" description="Disordered" evidence="1">
    <location>
        <begin position="1"/>
        <end position="22"/>
    </location>
</feature>
<evidence type="ECO:0000313" key="2">
    <source>
        <dbReference type="EnsemblMetazoa" id="AMIN014634-PA"/>
    </source>
</evidence>
<organism evidence="2 3">
    <name type="scientific">Anopheles minimus</name>
    <dbReference type="NCBI Taxonomy" id="112268"/>
    <lineage>
        <taxon>Eukaryota</taxon>
        <taxon>Metazoa</taxon>
        <taxon>Ecdysozoa</taxon>
        <taxon>Arthropoda</taxon>
        <taxon>Hexapoda</taxon>
        <taxon>Insecta</taxon>
        <taxon>Pterygota</taxon>
        <taxon>Neoptera</taxon>
        <taxon>Endopterygota</taxon>
        <taxon>Diptera</taxon>
        <taxon>Nematocera</taxon>
        <taxon>Culicoidea</taxon>
        <taxon>Culicidae</taxon>
        <taxon>Anophelinae</taxon>
        <taxon>Anopheles</taxon>
    </lineage>
</organism>
<feature type="compositionally biased region" description="Gly residues" evidence="1">
    <location>
        <begin position="64"/>
        <end position="77"/>
    </location>
</feature>
<reference evidence="2" key="2">
    <citation type="submission" date="2020-05" db="UniProtKB">
        <authorList>
            <consortium name="EnsemblMetazoa"/>
        </authorList>
    </citation>
    <scope>IDENTIFICATION</scope>
    <source>
        <strain evidence="2">MINIMUS1</strain>
    </source>
</reference>
<sequence>MRIERIHTGGGKQLPPPQLPTWQDCHELWSKKRRRQLREQQESALNLPPGKPSGSTIKLDGITLAGGGGGPTGINML</sequence>
<feature type="region of interest" description="Disordered" evidence="1">
    <location>
        <begin position="35"/>
        <end position="77"/>
    </location>
</feature>
<dbReference type="EnsemblMetazoa" id="AMIN014634-RA">
    <property type="protein sequence ID" value="AMIN014634-PA"/>
    <property type="gene ID" value="AMIN014634"/>
</dbReference>
<proteinExistence type="predicted"/>
<dbReference type="VEuPathDB" id="VectorBase:AMIN014634"/>